<accession>A0A2P5WBJ6</accession>
<feature type="transmembrane region" description="Helical" evidence="1">
    <location>
        <begin position="6"/>
        <end position="26"/>
    </location>
</feature>
<name>A0A2P5WBJ6_GOSBA</name>
<dbReference type="EMBL" id="KZ668275">
    <property type="protein sequence ID" value="PPR88455.1"/>
    <property type="molecule type" value="Genomic_DNA"/>
</dbReference>
<dbReference type="AlphaFoldDB" id="A0A2P5WBJ6"/>
<organism evidence="2 3">
    <name type="scientific">Gossypium barbadense</name>
    <name type="common">Sea Island cotton</name>
    <name type="synonym">Hibiscus barbadensis</name>
    <dbReference type="NCBI Taxonomy" id="3634"/>
    <lineage>
        <taxon>Eukaryota</taxon>
        <taxon>Viridiplantae</taxon>
        <taxon>Streptophyta</taxon>
        <taxon>Embryophyta</taxon>
        <taxon>Tracheophyta</taxon>
        <taxon>Spermatophyta</taxon>
        <taxon>Magnoliopsida</taxon>
        <taxon>eudicotyledons</taxon>
        <taxon>Gunneridae</taxon>
        <taxon>Pentapetalae</taxon>
        <taxon>rosids</taxon>
        <taxon>malvids</taxon>
        <taxon>Malvales</taxon>
        <taxon>Malvaceae</taxon>
        <taxon>Malvoideae</taxon>
        <taxon>Gossypium</taxon>
    </lineage>
</organism>
<protein>
    <submittedName>
        <fullName evidence="2">Uncharacterized protein</fullName>
    </submittedName>
</protein>
<dbReference type="Proteomes" id="UP000239757">
    <property type="component" value="Unassembled WGS sequence"/>
</dbReference>
<evidence type="ECO:0000313" key="2">
    <source>
        <dbReference type="EMBL" id="PPR88455.1"/>
    </source>
</evidence>
<reference evidence="2 3" key="1">
    <citation type="submission" date="2015-01" db="EMBL/GenBank/DDBJ databases">
        <title>Genome of allotetraploid Gossypium barbadense reveals genomic plasticity and fiber elongation in cotton evolution.</title>
        <authorList>
            <person name="Chen X."/>
            <person name="Liu X."/>
            <person name="Zhao B."/>
            <person name="Zheng H."/>
            <person name="Hu Y."/>
            <person name="Lu G."/>
            <person name="Yang C."/>
            <person name="Chen J."/>
            <person name="Shan C."/>
            <person name="Zhang L."/>
            <person name="Zhou Y."/>
            <person name="Wang L."/>
            <person name="Guo W."/>
            <person name="Bai Y."/>
            <person name="Ruan J."/>
            <person name="Shangguan X."/>
            <person name="Mao Y."/>
            <person name="Jiang J."/>
            <person name="Zhu Y."/>
            <person name="Lei J."/>
            <person name="Kang H."/>
            <person name="Chen S."/>
            <person name="He X."/>
            <person name="Wang R."/>
            <person name="Wang Y."/>
            <person name="Chen J."/>
            <person name="Wang L."/>
            <person name="Yu S."/>
            <person name="Wang B."/>
            <person name="Wei J."/>
            <person name="Song S."/>
            <person name="Lu X."/>
            <person name="Gao Z."/>
            <person name="Gu W."/>
            <person name="Deng X."/>
            <person name="Ma D."/>
            <person name="Wang S."/>
            <person name="Liang W."/>
            <person name="Fang L."/>
            <person name="Cai C."/>
            <person name="Zhu X."/>
            <person name="Zhou B."/>
            <person name="Zhang Y."/>
            <person name="Chen Z."/>
            <person name="Xu S."/>
            <person name="Zhu R."/>
            <person name="Wang S."/>
            <person name="Zhang T."/>
            <person name="Zhao G."/>
        </authorList>
    </citation>
    <scope>NUCLEOTIDE SEQUENCE [LARGE SCALE GENOMIC DNA]</scope>
    <source>
        <strain evidence="3">cv. Xinhai21</strain>
        <tissue evidence="2">Leaf</tissue>
    </source>
</reference>
<proteinExistence type="predicted"/>
<sequence length="154" mass="17151">MNSYLLSAFIVGGMAMWKIFVILEVLDPRLRKNYKGNHKAAGLKPSLGLVIKENVGLLLRTNLGINGGNENESAYEGLTSGLGFEQAQMLMDQGDQEVGRKKSAAPGNCSRSLAAKRMLRDTINAMVLPNRRSLKQAIKFRIIKGMTEKQKWWK</sequence>
<gene>
    <name evidence="2" type="ORF">GOBAR_AA32236</name>
</gene>
<keyword evidence="1" id="KW-0812">Transmembrane</keyword>
<keyword evidence="1" id="KW-1133">Transmembrane helix</keyword>
<evidence type="ECO:0000256" key="1">
    <source>
        <dbReference type="SAM" id="Phobius"/>
    </source>
</evidence>
<keyword evidence="1" id="KW-0472">Membrane</keyword>
<evidence type="ECO:0000313" key="3">
    <source>
        <dbReference type="Proteomes" id="UP000239757"/>
    </source>
</evidence>